<keyword evidence="2" id="KW-1185">Reference proteome</keyword>
<evidence type="ECO:0000313" key="2">
    <source>
        <dbReference type="Proteomes" id="UP000799324"/>
    </source>
</evidence>
<sequence>MHRTQVETWTAAYLGGLPLRASSILVSVYSNIPYHFPSVLPPTRTRSPQLSHDTAKHRHLHFSGPESGDVFHVRQLGIIRRPFHIRSQPRAP</sequence>
<name>A0A6A6TCA7_9PLEO</name>
<evidence type="ECO:0000313" key="1">
    <source>
        <dbReference type="EMBL" id="KAF2657629.1"/>
    </source>
</evidence>
<proteinExistence type="predicted"/>
<dbReference type="Proteomes" id="UP000799324">
    <property type="component" value="Unassembled WGS sequence"/>
</dbReference>
<dbReference type="AlphaFoldDB" id="A0A6A6TCA7"/>
<gene>
    <name evidence="1" type="ORF">K491DRAFT_690866</name>
</gene>
<accession>A0A6A6TCA7</accession>
<organism evidence="1 2">
    <name type="scientific">Lophiostoma macrostomum CBS 122681</name>
    <dbReference type="NCBI Taxonomy" id="1314788"/>
    <lineage>
        <taxon>Eukaryota</taxon>
        <taxon>Fungi</taxon>
        <taxon>Dikarya</taxon>
        <taxon>Ascomycota</taxon>
        <taxon>Pezizomycotina</taxon>
        <taxon>Dothideomycetes</taxon>
        <taxon>Pleosporomycetidae</taxon>
        <taxon>Pleosporales</taxon>
        <taxon>Lophiostomataceae</taxon>
        <taxon>Lophiostoma</taxon>
    </lineage>
</organism>
<protein>
    <submittedName>
        <fullName evidence="1">Uncharacterized protein</fullName>
    </submittedName>
</protein>
<reference evidence="1" key="1">
    <citation type="journal article" date="2020" name="Stud. Mycol.">
        <title>101 Dothideomycetes genomes: a test case for predicting lifestyles and emergence of pathogens.</title>
        <authorList>
            <person name="Haridas S."/>
            <person name="Albert R."/>
            <person name="Binder M."/>
            <person name="Bloem J."/>
            <person name="Labutti K."/>
            <person name="Salamov A."/>
            <person name="Andreopoulos B."/>
            <person name="Baker S."/>
            <person name="Barry K."/>
            <person name="Bills G."/>
            <person name="Bluhm B."/>
            <person name="Cannon C."/>
            <person name="Castanera R."/>
            <person name="Culley D."/>
            <person name="Daum C."/>
            <person name="Ezra D."/>
            <person name="Gonzalez J."/>
            <person name="Henrissat B."/>
            <person name="Kuo A."/>
            <person name="Liang C."/>
            <person name="Lipzen A."/>
            <person name="Lutzoni F."/>
            <person name="Magnuson J."/>
            <person name="Mondo S."/>
            <person name="Nolan M."/>
            <person name="Ohm R."/>
            <person name="Pangilinan J."/>
            <person name="Park H.-J."/>
            <person name="Ramirez L."/>
            <person name="Alfaro M."/>
            <person name="Sun H."/>
            <person name="Tritt A."/>
            <person name="Yoshinaga Y."/>
            <person name="Zwiers L.-H."/>
            <person name="Turgeon B."/>
            <person name="Goodwin S."/>
            <person name="Spatafora J."/>
            <person name="Crous P."/>
            <person name="Grigoriev I."/>
        </authorList>
    </citation>
    <scope>NUCLEOTIDE SEQUENCE</scope>
    <source>
        <strain evidence="1">CBS 122681</strain>
    </source>
</reference>
<dbReference type="EMBL" id="MU004323">
    <property type="protein sequence ID" value="KAF2657629.1"/>
    <property type="molecule type" value="Genomic_DNA"/>
</dbReference>